<dbReference type="EMBL" id="JAVXUR010000001">
    <property type="protein sequence ID" value="MDT8878206.1"/>
    <property type="molecule type" value="Genomic_DNA"/>
</dbReference>
<feature type="transmembrane region" description="Helical" evidence="1">
    <location>
        <begin position="6"/>
        <end position="28"/>
    </location>
</feature>
<comment type="caution">
    <text evidence="2">The sequence shown here is derived from an EMBL/GenBank/DDBJ whole genome shotgun (WGS) entry which is preliminary data.</text>
</comment>
<organism evidence="2 3">
    <name type="scientific">Halomonas saccharevitans</name>
    <dbReference type="NCBI Taxonomy" id="416872"/>
    <lineage>
        <taxon>Bacteria</taxon>
        <taxon>Pseudomonadati</taxon>
        <taxon>Pseudomonadota</taxon>
        <taxon>Gammaproteobacteria</taxon>
        <taxon>Oceanospirillales</taxon>
        <taxon>Halomonadaceae</taxon>
        <taxon>Halomonas</taxon>
    </lineage>
</organism>
<dbReference type="Pfam" id="PF05437">
    <property type="entry name" value="AzlD"/>
    <property type="match status" value="1"/>
</dbReference>
<feature type="transmembrane region" description="Helical" evidence="1">
    <location>
        <begin position="40"/>
        <end position="58"/>
    </location>
</feature>
<proteinExistence type="predicted"/>
<feature type="transmembrane region" description="Helical" evidence="1">
    <location>
        <begin position="94"/>
        <end position="113"/>
    </location>
</feature>
<keyword evidence="1" id="KW-1133">Transmembrane helix</keyword>
<dbReference type="RefSeq" id="WP_315585215.1">
    <property type="nucleotide sequence ID" value="NZ_JAVXUR010000001.1"/>
</dbReference>
<keyword evidence="1" id="KW-0812">Transmembrane</keyword>
<feature type="transmembrane region" description="Helical" evidence="1">
    <location>
        <begin position="70"/>
        <end position="87"/>
    </location>
</feature>
<keyword evidence="1" id="KW-0472">Membrane</keyword>
<dbReference type="PIRSF" id="PIRSF003203">
    <property type="entry name" value="AzlD"/>
    <property type="match status" value="1"/>
</dbReference>
<sequence length="115" mass="12565">MSTLELLIFIAVCAGATFATRVLPFVALARQAEHPLILHLGRYLPPAVMMILVIYALRDFRPLADGHLNVAPDGWPLILASLTVVVLHLWRRHALLSIAGGTGAYMAMVQLGWTP</sequence>
<keyword evidence="3" id="KW-1185">Reference proteome</keyword>
<evidence type="ECO:0000313" key="3">
    <source>
        <dbReference type="Proteomes" id="UP001255917"/>
    </source>
</evidence>
<evidence type="ECO:0000313" key="2">
    <source>
        <dbReference type="EMBL" id="MDT8878206.1"/>
    </source>
</evidence>
<name>A0ABU3NAI0_9GAMM</name>
<protein>
    <submittedName>
        <fullName evidence="2">AzlD domain-containing protein</fullName>
    </submittedName>
</protein>
<dbReference type="Proteomes" id="UP001255917">
    <property type="component" value="Unassembled WGS sequence"/>
</dbReference>
<gene>
    <name evidence="2" type="ORF">RSO68_01825</name>
</gene>
<dbReference type="InterPro" id="IPR008407">
    <property type="entry name" value="Brnchd-chn_aa_trnsp_AzlD"/>
</dbReference>
<accession>A0ABU3NAI0</accession>
<reference evidence="3" key="1">
    <citation type="submission" date="2023-07" db="EMBL/GenBank/DDBJ databases">
        <title>Substrates and metabolic shifts associated with increased methane emissions in unrestored hypersaline salterns.</title>
        <authorList>
            <person name="Bueno De Mesquita C.P."/>
            <person name="Tringe S.G."/>
        </authorList>
    </citation>
    <scope>NUCLEOTIDE SEQUENCE [LARGE SCALE GENOMIC DNA]</scope>
    <source>
        <strain evidence="3">I4</strain>
    </source>
</reference>
<evidence type="ECO:0000256" key="1">
    <source>
        <dbReference type="SAM" id="Phobius"/>
    </source>
</evidence>